<comment type="caution">
    <text evidence="4">The sequence shown here is derived from an EMBL/GenBank/DDBJ whole genome shotgun (WGS) entry which is preliminary data.</text>
</comment>
<sequence>MKSPLGKLRKFALNKSEPKENWDQHISDMKDMRTCYDGLLSAAAATANSAYEFSESLLEMGNCLMEKTAMHDNGESGFPFTANFLESKLTAIMFSYYAGGALSMLGKVQLELQKLVDSYEMKLQCDEKREMFEYMVGQFREKGKSRHGKGETFTPQQLQAVSEEYDDAARLCVFRVESLKQGQSRSLLTQAARHHAAQLNFFRKGLQSLEAVEPHIKNVADKQHIDYELYELIEGGEGDGEGYSFETNNDGELSFDYRQNKLEPDNASALRNTMEVDPLGTVSTQASKIKDVDIQINIGKNQDEQILSQQRRVASHSAPIYAEKFDPSDRIREMRTAVQKLNTHVLPTPDDARGSIASNPTPPSSTLLPTGSSKNLWHSSPLDIEKQKKMIDDHLSVRNSSKSQIAVEDNSKNKHFLPLPRPQAGGAAVPQFDTQSGFDTQKIKRQAFSGPLASNPSSNKPLLHTSGPISSTELPQSNSGLLTRVSGPQLPSSLNVSNNASPSLVSSPKISELHELPRPPDSLVSKPRRSMGALGHSAPLGNINHREVSPTNRVRQSKEGSPLPLPQLTVSRSFSIPSSSQRAMALHSGKLLECSQVVQKAEDIASPPLTPISLSNMKSPNSGQIRALVDYAPIWVLCVVLYISLFPCGEEMEGVESYDAVDSVGTKIVEDEQSLAIKKKASEISPDLRGTSIFLIGINSAYKSSLGRTLADALRYYYFDSDSLVEEAAGGKAAAVSYIDGNAEEYLVSETEVLKQLSSMGRLVVSAGNGAVKSATNLALLRHGISIWIDVPLDLVARDIVEDRIQLSASDTSVCRSSEVLDQLTTLYNSARSGYSTADATISLQKVASQLGYDELDAVTTEDLCMEVLKEIERLVRVKKMMEEAARPF</sequence>
<dbReference type="PRINTS" id="PR01100">
    <property type="entry name" value="SHIKIMTKNASE"/>
</dbReference>
<proteinExistence type="inferred from homology"/>
<dbReference type="SUPFAM" id="SSF103657">
    <property type="entry name" value="BAR/IMD domain-like"/>
    <property type="match status" value="1"/>
</dbReference>
<evidence type="ECO:0000313" key="4">
    <source>
        <dbReference type="EMBL" id="KAG8385007.1"/>
    </source>
</evidence>
<dbReference type="PANTHER" id="PTHR34119">
    <property type="entry name" value="HYDROXYPROLINE-RICH GLYCOPROTEIN-LIKE"/>
    <property type="match status" value="1"/>
</dbReference>
<feature type="compositionally biased region" description="Polar residues" evidence="3">
    <location>
        <begin position="467"/>
        <end position="481"/>
    </location>
</feature>
<protein>
    <recommendedName>
        <fullName evidence="6">Inactive shikimate kinase like 1, chloroplastic</fullName>
    </recommendedName>
</protein>
<dbReference type="InterPro" id="IPR031322">
    <property type="entry name" value="Shikimate/glucono_kinase"/>
</dbReference>
<dbReference type="Proteomes" id="UP000826271">
    <property type="component" value="Unassembled WGS sequence"/>
</dbReference>
<dbReference type="InterPro" id="IPR027267">
    <property type="entry name" value="AH/BAR_dom_sf"/>
</dbReference>
<reference evidence="4" key="1">
    <citation type="submission" date="2019-10" db="EMBL/GenBank/DDBJ databases">
        <authorList>
            <person name="Zhang R."/>
            <person name="Pan Y."/>
            <person name="Wang J."/>
            <person name="Ma R."/>
            <person name="Yu S."/>
        </authorList>
    </citation>
    <scope>NUCLEOTIDE SEQUENCE</scope>
    <source>
        <strain evidence="4">LA-IB0</strain>
        <tissue evidence="4">Leaf</tissue>
    </source>
</reference>
<feature type="compositionally biased region" description="Low complexity" evidence="3">
    <location>
        <begin position="364"/>
        <end position="373"/>
    </location>
</feature>
<accession>A0AAV6XY28</accession>
<dbReference type="SUPFAM" id="SSF52540">
    <property type="entry name" value="P-loop containing nucleoside triphosphate hydrolases"/>
    <property type="match status" value="1"/>
</dbReference>
<evidence type="ECO:0008006" key="6">
    <source>
        <dbReference type="Google" id="ProtNLM"/>
    </source>
</evidence>
<evidence type="ECO:0000313" key="5">
    <source>
        <dbReference type="Proteomes" id="UP000826271"/>
    </source>
</evidence>
<feature type="region of interest" description="Disordered" evidence="3">
    <location>
        <begin position="345"/>
        <end position="378"/>
    </location>
</feature>
<organism evidence="4 5">
    <name type="scientific">Buddleja alternifolia</name>
    <dbReference type="NCBI Taxonomy" id="168488"/>
    <lineage>
        <taxon>Eukaryota</taxon>
        <taxon>Viridiplantae</taxon>
        <taxon>Streptophyta</taxon>
        <taxon>Embryophyta</taxon>
        <taxon>Tracheophyta</taxon>
        <taxon>Spermatophyta</taxon>
        <taxon>Magnoliopsida</taxon>
        <taxon>eudicotyledons</taxon>
        <taxon>Gunneridae</taxon>
        <taxon>Pentapetalae</taxon>
        <taxon>asterids</taxon>
        <taxon>lamiids</taxon>
        <taxon>Lamiales</taxon>
        <taxon>Scrophulariaceae</taxon>
        <taxon>Buddlejeae</taxon>
        <taxon>Buddleja</taxon>
    </lineage>
</organism>
<feature type="region of interest" description="Disordered" evidence="3">
    <location>
        <begin position="402"/>
        <end position="433"/>
    </location>
</feature>
<dbReference type="EMBL" id="WHWC01000004">
    <property type="protein sequence ID" value="KAG8385007.1"/>
    <property type="molecule type" value="Genomic_DNA"/>
</dbReference>
<evidence type="ECO:0000256" key="2">
    <source>
        <dbReference type="ARBA" id="ARBA00006997"/>
    </source>
</evidence>
<dbReference type="AlphaFoldDB" id="A0AAV6XY28"/>
<name>A0AAV6XY28_9LAMI</name>
<dbReference type="Gene3D" id="3.40.50.300">
    <property type="entry name" value="P-loop containing nucleotide triphosphate hydrolases"/>
    <property type="match status" value="1"/>
</dbReference>
<dbReference type="Gene3D" id="1.20.1270.60">
    <property type="entry name" value="Arfaptin homology (AH) domain/BAR domain"/>
    <property type="match status" value="1"/>
</dbReference>
<dbReference type="Pfam" id="PF01202">
    <property type="entry name" value="SKI"/>
    <property type="match status" value="1"/>
</dbReference>
<dbReference type="FunFam" id="3.40.50.300:FF:001033">
    <property type="entry name" value="Shikimate kinase 2, chloroplastic"/>
    <property type="match status" value="1"/>
</dbReference>
<gene>
    <name evidence="4" type="ORF">BUALT_Bualt04G0177400</name>
</gene>
<dbReference type="InterPro" id="IPR027417">
    <property type="entry name" value="P-loop_NTPase"/>
</dbReference>
<feature type="compositionally biased region" description="Polar residues" evidence="3">
    <location>
        <begin position="489"/>
        <end position="509"/>
    </location>
</feature>
<dbReference type="GO" id="GO:0009507">
    <property type="term" value="C:chloroplast"/>
    <property type="evidence" value="ECO:0007669"/>
    <property type="project" value="UniProtKB-SubCell"/>
</dbReference>
<comment type="subcellular location">
    <subcellularLocation>
        <location evidence="1">Plastid</location>
        <location evidence="1">Chloroplast</location>
    </subcellularLocation>
</comment>
<dbReference type="CDD" id="cd07307">
    <property type="entry name" value="BAR"/>
    <property type="match status" value="1"/>
</dbReference>
<dbReference type="InterPro" id="IPR037488">
    <property type="entry name" value="At2g33490-like"/>
</dbReference>
<dbReference type="PANTHER" id="PTHR34119:SF21">
    <property type="entry name" value="BAR DOMAIN-CONTAINING PROTEIN"/>
    <property type="match status" value="1"/>
</dbReference>
<keyword evidence="5" id="KW-1185">Reference proteome</keyword>
<feature type="region of interest" description="Disordered" evidence="3">
    <location>
        <begin position="449"/>
        <end position="545"/>
    </location>
</feature>
<evidence type="ECO:0000256" key="1">
    <source>
        <dbReference type="ARBA" id="ARBA00004229"/>
    </source>
</evidence>
<evidence type="ECO:0000256" key="3">
    <source>
        <dbReference type="SAM" id="MobiDB-lite"/>
    </source>
</evidence>
<comment type="similarity">
    <text evidence="2">Belongs to the shikimate kinase family.</text>
</comment>